<dbReference type="CDD" id="cd18793">
    <property type="entry name" value="SF2_C_SNF"/>
    <property type="match status" value="1"/>
</dbReference>
<dbReference type="SMART" id="SM00487">
    <property type="entry name" value="DEXDc"/>
    <property type="match status" value="1"/>
</dbReference>
<accession>A0AAN6YP81</accession>
<dbReference type="PANTHER" id="PTHR45626">
    <property type="entry name" value="TRANSCRIPTION TERMINATION FACTOR 2-RELATED"/>
    <property type="match status" value="1"/>
</dbReference>
<dbReference type="EMBL" id="MU865500">
    <property type="protein sequence ID" value="KAK4221968.1"/>
    <property type="molecule type" value="Genomic_DNA"/>
</dbReference>
<evidence type="ECO:0000259" key="5">
    <source>
        <dbReference type="PROSITE" id="PS51194"/>
    </source>
</evidence>
<reference evidence="6" key="2">
    <citation type="submission" date="2023-05" db="EMBL/GenBank/DDBJ databases">
        <authorList>
            <consortium name="Lawrence Berkeley National Laboratory"/>
            <person name="Steindorff A."/>
            <person name="Hensen N."/>
            <person name="Bonometti L."/>
            <person name="Westerberg I."/>
            <person name="Brannstrom I.O."/>
            <person name="Guillou S."/>
            <person name="Cros-Aarteil S."/>
            <person name="Calhoun S."/>
            <person name="Haridas S."/>
            <person name="Kuo A."/>
            <person name="Mondo S."/>
            <person name="Pangilinan J."/>
            <person name="Riley R."/>
            <person name="Labutti K."/>
            <person name="Andreopoulos B."/>
            <person name="Lipzen A."/>
            <person name="Chen C."/>
            <person name="Yanf M."/>
            <person name="Daum C."/>
            <person name="Ng V."/>
            <person name="Clum A."/>
            <person name="Ohm R."/>
            <person name="Martin F."/>
            <person name="Silar P."/>
            <person name="Natvig D."/>
            <person name="Lalanne C."/>
            <person name="Gautier V."/>
            <person name="Ament-Velasquez S.L."/>
            <person name="Kruys A."/>
            <person name="Hutchinson M.I."/>
            <person name="Powell A.J."/>
            <person name="Barry K."/>
            <person name="Miller A.N."/>
            <person name="Grigoriev I.V."/>
            <person name="Debuchy R."/>
            <person name="Gladieux P."/>
            <person name="Thoren M.H."/>
            <person name="Johannesson H."/>
        </authorList>
    </citation>
    <scope>NUCLEOTIDE SEQUENCE</scope>
    <source>
        <strain evidence="6">CBS 990.96</strain>
    </source>
</reference>
<keyword evidence="2" id="KW-0378">Hydrolase</keyword>
<dbReference type="InterPro" id="IPR050628">
    <property type="entry name" value="SNF2_RAD54_helicase_TF"/>
</dbReference>
<keyword evidence="7" id="KW-1185">Reference proteome</keyword>
<dbReference type="GO" id="GO:0008094">
    <property type="term" value="F:ATP-dependent activity, acting on DNA"/>
    <property type="evidence" value="ECO:0007669"/>
    <property type="project" value="TreeGrafter"/>
</dbReference>
<proteinExistence type="predicted"/>
<evidence type="ECO:0000256" key="2">
    <source>
        <dbReference type="ARBA" id="ARBA00022801"/>
    </source>
</evidence>
<dbReference type="Pfam" id="PF00176">
    <property type="entry name" value="SNF2-rel_dom"/>
    <property type="match status" value="1"/>
</dbReference>
<keyword evidence="1" id="KW-0547">Nucleotide-binding</keyword>
<dbReference type="AlphaFoldDB" id="A0AAN6YP81"/>
<dbReference type="InterPro" id="IPR049730">
    <property type="entry name" value="SNF2/RAD54-like_C"/>
</dbReference>
<dbReference type="CDD" id="cd18008">
    <property type="entry name" value="DEXDc_SHPRH-like"/>
    <property type="match status" value="1"/>
</dbReference>
<feature type="domain" description="Helicase C-terminal" evidence="5">
    <location>
        <begin position="667"/>
        <end position="839"/>
    </location>
</feature>
<evidence type="ECO:0000259" key="4">
    <source>
        <dbReference type="PROSITE" id="PS51192"/>
    </source>
</evidence>
<dbReference type="GO" id="GO:0005634">
    <property type="term" value="C:nucleus"/>
    <property type="evidence" value="ECO:0007669"/>
    <property type="project" value="TreeGrafter"/>
</dbReference>
<dbReference type="Proteomes" id="UP001301958">
    <property type="component" value="Unassembled WGS sequence"/>
</dbReference>
<dbReference type="InterPro" id="IPR014001">
    <property type="entry name" value="Helicase_ATP-bd"/>
</dbReference>
<dbReference type="InterPro" id="IPR000330">
    <property type="entry name" value="SNF2_N"/>
</dbReference>
<evidence type="ECO:0000256" key="3">
    <source>
        <dbReference type="ARBA" id="ARBA00022840"/>
    </source>
</evidence>
<dbReference type="SUPFAM" id="SSF52540">
    <property type="entry name" value="P-loop containing nucleoside triphosphate hydrolases"/>
    <property type="match status" value="2"/>
</dbReference>
<gene>
    <name evidence="6" type="ORF">QBC38DRAFT_107553</name>
</gene>
<sequence>MKRQIWSEFESIGSSLAKRPRSEEQNDDCTVCFGAIISFEVHSTSLILHKAHVTLQPDGRLTQLPNNELLGLVNADDLALLNLFRQDGIDMELCLVPDQSTTHKRRQAPKSTLWVTLSGPLDIADDLGKTLQDLDLYLQDPIHSQMRLPYHNPQLFGPKDAHNLENETSSDPSITVEMLSPSNLLPEFVSNEDLEETEGSSILKTSLKSHQRRGLTFMTKRERGWNMLPNNCDVWSKELDAHGNTVYINNITNETKYTAPPAFRGGLLADRMGLGKSLAVLALIAYDKDPSLESSVKETTLIVVPPALLQSWEDQMKLHYRDGTMKWKRHHGSQRIAGTEDIESHDIIICSYPTLAREWRQNAESSTLFQHKWHRVVLDEAHMIKNTASLTAKATFALRSERRWAVTATPIQNRLTELASLFQFLRLFPYCEKAAFDTHITNLWTIGQAEEALKRLKRLLGFVMLCRSSEAITLPPRTDRRVTLQLETTERQQYDRAKEQAIRRLDDAFFCENAKLGYINALSKINTLRLICNLSEINSKIVDRAERPNQECQDAFAHSNAWDLQTATAMLHEMPLLGLPYTCTNCKSSIEGLQAEKLQSVLLTQCLLLWCSGCDKEASSLEATVTYCTCPSPCPHVRLPFSSVINTESSPPPPFSLHNGKRQYPAKIKALISDLKSTDSDVKSIVFSFWKSSLDLIKMALTETEVDINCLQIDGTVPNKRRPDILNQFQTGRDYKVLLLSLSCGAVGLNLTAASRVYLMEPQWNPAIEEQALARVHRLGQTREVTTVRFVIDNTIEKFVLDLQEKKRDFSNILFSGKGGPGLEKVTQERLEELRSLLR</sequence>
<dbReference type="InterPro" id="IPR038718">
    <property type="entry name" value="SNF2-like_sf"/>
</dbReference>
<dbReference type="SMART" id="SM00490">
    <property type="entry name" value="HELICc"/>
    <property type="match status" value="1"/>
</dbReference>
<dbReference type="GO" id="GO:0006281">
    <property type="term" value="P:DNA repair"/>
    <property type="evidence" value="ECO:0007669"/>
    <property type="project" value="TreeGrafter"/>
</dbReference>
<name>A0AAN6YP81_9PEZI</name>
<dbReference type="PROSITE" id="PS51192">
    <property type="entry name" value="HELICASE_ATP_BIND_1"/>
    <property type="match status" value="1"/>
</dbReference>
<dbReference type="GO" id="GO:0005524">
    <property type="term" value="F:ATP binding"/>
    <property type="evidence" value="ECO:0007669"/>
    <property type="project" value="UniProtKB-KW"/>
</dbReference>
<dbReference type="GO" id="GO:0016787">
    <property type="term" value="F:hydrolase activity"/>
    <property type="evidence" value="ECO:0007669"/>
    <property type="project" value="UniProtKB-KW"/>
</dbReference>
<protein>
    <submittedName>
        <fullName evidence="6">SNF2 family N-terminal domain-containing protein</fullName>
    </submittedName>
</protein>
<dbReference type="InterPro" id="IPR001650">
    <property type="entry name" value="Helicase_C-like"/>
</dbReference>
<dbReference type="Pfam" id="PF00271">
    <property type="entry name" value="Helicase_C"/>
    <property type="match status" value="1"/>
</dbReference>
<dbReference type="InterPro" id="IPR027417">
    <property type="entry name" value="P-loop_NTPase"/>
</dbReference>
<feature type="domain" description="Helicase ATP-binding" evidence="4">
    <location>
        <begin position="257"/>
        <end position="428"/>
    </location>
</feature>
<organism evidence="6 7">
    <name type="scientific">Podospora fimiseda</name>
    <dbReference type="NCBI Taxonomy" id="252190"/>
    <lineage>
        <taxon>Eukaryota</taxon>
        <taxon>Fungi</taxon>
        <taxon>Dikarya</taxon>
        <taxon>Ascomycota</taxon>
        <taxon>Pezizomycotina</taxon>
        <taxon>Sordariomycetes</taxon>
        <taxon>Sordariomycetidae</taxon>
        <taxon>Sordariales</taxon>
        <taxon>Podosporaceae</taxon>
        <taxon>Podospora</taxon>
    </lineage>
</organism>
<keyword evidence="3" id="KW-0067">ATP-binding</keyword>
<comment type="caution">
    <text evidence="6">The sequence shown here is derived from an EMBL/GenBank/DDBJ whole genome shotgun (WGS) entry which is preliminary data.</text>
</comment>
<dbReference type="Gene3D" id="3.40.50.300">
    <property type="entry name" value="P-loop containing nucleotide triphosphate hydrolases"/>
    <property type="match status" value="1"/>
</dbReference>
<dbReference type="PROSITE" id="PS51194">
    <property type="entry name" value="HELICASE_CTER"/>
    <property type="match status" value="1"/>
</dbReference>
<dbReference type="PANTHER" id="PTHR45626:SF22">
    <property type="entry name" value="DNA REPAIR PROTEIN RAD5"/>
    <property type="match status" value="1"/>
</dbReference>
<evidence type="ECO:0000256" key="1">
    <source>
        <dbReference type="ARBA" id="ARBA00022741"/>
    </source>
</evidence>
<reference evidence="6" key="1">
    <citation type="journal article" date="2023" name="Mol. Phylogenet. Evol.">
        <title>Genome-scale phylogeny and comparative genomics of the fungal order Sordariales.</title>
        <authorList>
            <person name="Hensen N."/>
            <person name="Bonometti L."/>
            <person name="Westerberg I."/>
            <person name="Brannstrom I.O."/>
            <person name="Guillou S."/>
            <person name="Cros-Aarteil S."/>
            <person name="Calhoun S."/>
            <person name="Haridas S."/>
            <person name="Kuo A."/>
            <person name="Mondo S."/>
            <person name="Pangilinan J."/>
            <person name="Riley R."/>
            <person name="LaButti K."/>
            <person name="Andreopoulos B."/>
            <person name="Lipzen A."/>
            <person name="Chen C."/>
            <person name="Yan M."/>
            <person name="Daum C."/>
            <person name="Ng V."/>
            <person name="Clum A."/>
            <person name="Steindorff A."/>
            <person name="Ohm R.A."/>
            <person name="Martin F."/>
            <person name="Silar P."/>
            <person name="Natvig D.O."/>
            <person name="Lalanne C."/>
            <person name="Gautier V."/>
            <person name="Ament-Velasquez S.L."/>
            <person name="Kruys A."/>
            <person name="Hutchinson M.I."/>
            <person name="Powell A.J."/>
            <person name="Barry K."/>
            <person name="Miller A.N."/>
            <person name="Grigoriev I.V."/>
            <person name="Debuchy R."/>
            <person name="Gladieux P."/>
            <person name="Hiltunen Thoren M."/>
            <person name="Johannesson H."/>
        </authorList>
    </citation>
    <scope>NUCLEOTIDE SEQUENCE</scope>
    <source>
        <strain evidence="6">CBS 990.96</strain>
    </source>
</reference>
<evidence type="ECO:0000313" key="6">
    <source>
        <dbReference type="EMBL" id="KAK4221968.1"/>
    </source>
</evidence>
<evidence type="ECO:0000313" key="7">
    <source>
        <dbReference type="Proteomes" id="UP001301958"/>
    </source>
</evidence>
<dbReference type="Gene3D" id="3.40.50.10810">
    <property type="entry name" value="Tandem AAA-ATPase domain"/>
    <property type="match status" value="1"/>
</dbReference>